<evidence type="ECO:0000256" key="4">
    <source>
        <dbReference type="ARBA" id="ARBA00022958"/>
    </source>
</evidence>
<dbReference type="EMBL" id="CADCWN010000358">
    <property type="protein sequence ID" value="CAA9588821.1"/>
    <property type="molecule type" value="Genomic_DNA"/>
</dbReference>
<dbReference type="PRINTS" id="PR00335">
    <property type="entry name" value="KUPTAKETRKA"/>
</dbReference>
<keyword evidence="4" id="KW-0630">Potassium</keyword>
<dbReference type="InterPro" id="IPR036721">
    <property type="entry name" value="RCK_C_sf"/>
</dbReference>
<name>A0A6J4VXA5_9BACT</name>
<dbReference type="GO" id="GO:0015079">
    <property type="term" value="F:potassium ion transmembrane transporter activity"/>
    <property type="evidence" value="ECO:0007669"/>
    <property type="project" value="InterPro"/>
</dbReference>
<dbReference type="PANTHER" id="PTHR43833:SF5">
    <property type="entry name" value="TRK SYSTEM POTASSIUM UPTAKE PROTEIN TRKA"/>
    <property type="match status" value="1"/>
</dbReference>
<feature type="domain" description="RCK N-terminal" evidence="7">
    <location>
        <begin position="1"/>
        <end position="120"/>
    </location>
</feature>
<dbReference type="GO" id="GO:0005886">
    <property type="term" value="C:plasma membrane"/>
    <property type="evidence" value="ECO:0007669"/>
    <property type="project" value="InterPro"/>
</dbReference>
<dbReference type="InterPro" id="IPR006036">
    <property type="entry name" value="K_uptake_TrkA"/>
</dbReference>
<evidence type="ECO:0000256" key="3">
    <source>
        <dbReference type="ARBA" id="ARBA00022538"/>
    </source>
</evidence>
<dbReference type="PROSITE" id="PS51202">
    <property type="entry name" value="RCK_C"/>
    <property type="match status" value="1"/>
</dbReference>
<evidence type="ECO:0000256" key="6">
    <source>
        <dbReference type="ARBA" id="ARBA00023065"/>
    </source>
</evidence>
<sequence length="220" mass="23886">MYILIVGGGKVGYYLTKTLINEGTNEVLLIERNPQKVEIYTERFGSVVVQGNGDEAATMEKAGAGRADVVIAVTGHDEDNLVICQMAKKRFNVPRTIARINNPKNEDLFRRLGIDSTISSTNVILNLIEQLIPQRHFVHLITLRHGDLAIVEGVIPADSPANGRTLAEIPFPAGVVIAAVMRGAELILPTGATVLQEGDEVVAVTKREQENALRELLLSA</sequence>
<gene>
    <name evidence="9" type="ORF">AVDCRST_MAG18-4461</name>
</gene>
<reference evidence="9" key="1">
    <citation type="submission" date="2020-02" db="EMBL/GenBank/DDBJ databases">
        <authorList>
            <person name="Meier V. D."/>
        </authorList>
    </citation>
    <scope>NUCLEOTIDE SEQUENCE</scope>
    <source>
        <strain evidence="9">AVDCRST_MAG18</strain>
    </source>
</reference>
<accession>A0A6J4VXA5</accession>
<keyword evidence="6" id="KW-0406">Ion transport</keyword>
<dbReference type="SUPFAM" id="SSF116726">
    <property type="entry name" value="TrkA C-terminal domain-like"/>
    <property type="match status" value="1"/>
</dbReference>
<proteinExistence type="predicted"/>
<evidence type="ECO:0000256" key="5">
    <source>
        <dbReference type="ARBA" id="ARBA00023027"/>
    </source>
</evidence>
<dbReference type="PANTHER" id="PTHR43833">
    <property type="entry name" value="POTASSIUM CHANNEL PROTEIN 2-RELATED-RELATED"/>
    <property type="match status" value="1"/>
</dbReference>
<keyword evidence="3" id="KW-0633">Potassium transport</keyword>
<dbReference type="AlphaFoldDB" id="A0A6J4VXA5"/>
<evidence type="ECO:0000313" key="9">
    <source>
        <dbReference type="EMBL" id="CAA9588821.1"/>
    </source>
</evidence>
<dbReference type="PROSITE" id="PS51201">
    <property type="entry name" value="RCK_N"/>
    <property type="match status" value="1"/>
</dbReference>
<keyword evidence="2" id="KW-0813">Transport</keyword>
<dbReference type="Gene3D" id="3.40.50.720">
    <property type="entry name" value="NAD(P)-binding Rossmann-like Domain"/>
    <property type="match status" value="1"/>
</dbReference>
<feature type="domain" description="RCK C-terminal" evidence="8">
    <location>
        <begin position="138"/>
        <end position="219"/>
    </location>
</feature>
<evidence type="ECO:0000256" key="2">
    <source>
        <dbReference type="ARBA" id="ARBA00022448"/>
    </source>
</evidence>
<organism evidence="9">
    <name type="scientific">uncultured Thermomicrobiales bacterium</name>
    <dbReference type="NCBI Taxonomy" id="1645740"/>
    <lineage>
        <taxon>Bacteria</taxon>
        <taxon>Pseudomonadati</taxon>
        <taxon>Thermomicrobiota</taxon>
        <taxon>Thermomicrobia</taxon>
        <taxon>Thermomicrobiales</taxon>
        <taxon>environmental samples</taxon>
    </lineage>
</organism>
<dbReference type="InterPro" id="IPR003148">
    <property type="entry name" value="RCK_N"/>
</dbReference>
<dbReference type="Gene3D" id="3.30.70.1450">
    <property type="entry name" value="Regulator of K+ conductance, C-terminal domain"/>
    <property type="match status" value="1"/>
</dbReference>
<protein>
    <recommendedName>
        <fullName evidence="1">Trk system potassium uptake protein TrkA</fullName>
    </recommendedName>
</protein>
<dbReference type="Pfam" id="PF02254">
    <property type="entry name" value="TrkA_N"/>
    <property type="match status" value="1"/>
</dbReference>
<dbReference type="InterPro" id="IPR036291">
    <property type="entry name" value="NAD(P)-bd_dom_sf"/>
</dbReference>
<dbReference type="InterPro" id="IPR006037">
    <property type="entry name" value="RCK_C"/>
</dbReference>
<dbReference type="InterPro" id="IPR050721">
    <property type="entry name" value="Trk_Ktr_HKT_K-transport"/>
</dbReference>
<evidence type="ECO:0000259" key="8">
    <source>
        <dbReference type="PROSITE" id="PS51202"/>
    </source>
</evidence>
<dbReference type="SUPFAM" id="SSF51735">
    <property type="entry name" value="NAD(P)-binding Rossmann-fold domains"/>
    <property type="match status" value="1"/>
</dbReference>
<dbReference type="Pfam" id="PF02080">
    <property type="entry name" value="TrkA_C"/>
    <property type="match status" value="1"/>
</dbReference>
<evidence type="ECO:0000256" key="1">
    <source>
        <dbReference type="ARBA" id="ARBA00017378"/>
    </source>
</evidence>
<keyword evidence="5" id="KW-0520">NAD</keyword>
<evidence type="ECO:0000259" key="7">
    <source>
        <dbReference type="PROSITE" id="PS51201"/>
    </source>
</evidence>